<name>A0A414NYM8_9FIRM</name>
<dbReference type="InterPro" id="IPR036390">
    <property type="entry name" value="WH_DNA-bd_sf"/>
</dbReference>
<dbReference type="EMBL" id="QRHE01000002">
    <property type="protein sequence ID" value="RHF52858.1"/>
    <property type="molecule type" value="Genomic_DNA"/>
</dbReference>
<evidence type="ECO:0000313" key="1">
    <source>
        <dbReference type="EMBL" id="RHF52858.1"/>
    </source>
</evidence>
<gene>
    <name evidence="1" type="ORF">DW674_02835</name>
</gene>
<comment type="caution">
    <text evidence="1">The sequence shown here is derived from an EMBL/GenBank/DDBJ whole genome shotgun (WGS) entry which is preliminary data.</text>
</comment>
<evidence type="ECO:0000313" key="2">
    <source>
        <dbReference type="Proteomes" id="UP000283442"/>
    </source>
</evidence>
<dbReference type="OrthoDB" id="1047417at2"/>
<dbReference type="AlphaFoldDB" id="A0A414NYM8"/>
<proteinExistence type="predicted"/>
<accession>A0A414NYM8</accession>
<dbReference type="SUPFAM" id="SSF46785">
    <property type="entry name" value="Winged helix' DNA-binding domain"/>
    <property type="match status" value="1"/>
</dbReference>
<protein>
    <submittedName>
        <fullName evidence="1">Helix-turn-helix domain-containing protein</fullName>
    </submittedName>
</protein>
<dbReference type="Proteomes" id="UP000283442">
    <property type="component" value="Unassembled WGS sequence"/>
</dbReference>
<dbReference type="InterPro" id="IPR036388">
    <property type="entry name" value="WH-like_DNA-bd_sf"/>
</dbReference>
<reference evidence="1 2" key="1">
    <citation type="submission" date="2018-08" db="EMBL/GenBank/DDBJ databases">
        <title>A genome reference for cultivated species of the human gut microbiota.</title>
        <authorList>
            <person name="Zou Y."/>
            <person name="Xue W."/>
            <person name="Luo G."/>
        </authorList>
    </citation>
    <scope>NUCLEOTIDE SEQUENCE [LARGE SCALE GENOMIC DNA]</scope>
    <source>
        <strain evidence="1 2">AM25-21AC</strain>
    </source>
</reference>
<dbReference type="Gene3D" id="1.10.10.10">
    <property type="entry name" value="Winged helix-like DNA-binding domain superfamily/Winged helix DNA-binding domain"/>
    <property type="match status" value="1"/>
</dbReference>
<organism evidence="1 2">
    <name type="scientific">Mitsuokella multacida</name>
    <dbReference type="NCBI Taxonomy" id="52226"/>
    <lineage>
        <taxon>Bacteria</taxon>
        <taxon>Bacillati</taxon>
        <taxon>Bacillota</taxon>
        <taxon>Negativicutes</taxon>
        <taxon>Selenomonadales</taxon>
        <taxon>Selenomonadaceae</taxon>
        <taxon>Mitsuokella</taxon>
    </lineage>
</organism>
<sequence length="152" mass="17353">MKGVFSMAKEAMTGFITEFRYFHQMMPVRPLSASAQALWQYLFYRANAAYWQFPLHLQLNELAGALRLSRSSVQRARAELAEQGYLLYEQEPGSRSVKYYLISNVRPHMLMTPEEMLAGSKSYQAFHVAETQVREEDTHVCNESCTGAVSGN</sequence>